<dbReference type="PANTHER" id="PTHR43432:SF3">
    <property type="entry name" value="SLR0285 PROTEIN"/>
    <property type="match status" value="1"/>
</dbReference>
<sequence>MANIKPCSKRPVLTPCTLAGLNYQVDPYIGCEHYCYYCYALNQAETDWREEIHIHEDITRQLESELATIAPQTIYMGWQTDSYQPCEAEYRQTRQVLELMLKKGFSASILTKSDLVLRDTDLLQKMNRASVSFSVAFNDDRTRCLFEANTVDNEKRIEALRELKRAGVRTAALLCPVIPYLTDAIQLIELLAPCTEVIWIYGLGIDDRSGRNWLYMHKILNREFPGLLEPIASAVFSKEHDFWAQLRGDLVRLKNDRQLNLNIRL</sequence>
<evidence type="ECO:0000313" key="5">
    <source>
        <dbReference type="EMBL" id="BBO72000.1"/>
    </source>
</evidence>
<proteinExistence type="predicted"/>
<dbReference type="OrthoDB" id="9785699at2"/>
<evidence type="ECO:0000313" key="6">
    <source>
        <dbReference type="Proteomes" id="UP000427906"/>
    </source>
</evidence>
<dbReference type="EMBL" id="AP021874">
    <property type="protein sequence ID" value="BBO72000.1"/>
    <property type="molecule type" value="Genomic_DNA"/>
</dbReference>
<organism evidence="5 6">
    <name type="scientific">Desulfosarcina alkanivorans</name>
    <dbReference type="NCBI Taxonomy" id="571177"/>
    <lineage>
        <taxon>Bacteria</taxon>
        <taxon>Pseudomonadati</taxon>
        <taxon>Thermodesulfobacteriota</taxon>
        <taxon>Desulfobacteria</taxon>
        <taxon>Desulfobacterales</taxon>
        <taxon>Desulfosarcinaceae</taxon>
        <taxon>Desulfosarcina</taxon>
    </lineage>
</organism>
<dbReference type="InterPro" id="IPR007197">
    <property type="entry name" value="rSAM"/>
</dbReference>
<dbReference type="SUPFAM" id="SSF102114">
    <property type="entry name" value="Radical SAM enzymes"/>
    <property type="match status" value="1"/>
</dbReference>
<feature type="domain" description="Radical SAM core" evidence="4">
    <location>
        <begin position="28"/>
        <end position="184"/>
    </location>
</feature>
<dbReference type="RefSeq" id="WP_155319763.1">
    <property type="nucleotide sequence ID" value="NZ_AP021874.1"/>
</dbReference>
<keyword evidence="6" id="KW-1185">Reference proteome</keyword>
<dbReference type="Pfam" id="PF04055">
    <property type="entry name" value="Radical_SAM"/>
    <property type="match status" value="1"/>
</dbReference>
<evidence type="ECO:0000256" key="1">
    <source>
        <dbReference type="ARBA" id="ARBA00022723"/>
    </source>
</evidence>
<dbReference type="SFLD" id="SFLDG01084">
    <property type="entry name" value="Uncharacterised_Radical_SAM_Su"/>
    <property type="match status" value="1"/>
</dbReference>
<dbReference type="InterPro" id="IPR058240">
    <property type="entry name" value="rSAM_sf"/>
</dbReference>
<dbReference type="CDD" id="cd01335">
    <property type="entry name" value="Radical_SAM"/>
    <property type="match status" value="1"/>
</dbReference>
<keyword evidence="3" id="KW-0411">Iron-sulfur</keyword>
<keyword evidence="1" id="KW-0479">Metal-binding</keyword>
<dbReference type="GO" id="GO:0051536">
    <property type="term" value="F:iron-sulfur cluster binding"/>
    <property type="evidence" value="ECO:0007669"/>
    <property type="project" value="UniProtKB-KW"/>
</dbReference>
<accession>A0A5K7YUL9</accession>
<dbReference type="SFLD" id="SFLDS00029">
    <property type="entry name" value="Radical_SAM"/>
    <property type="match status" value="1"/>
</dbReference>
<name>A0A5K7YUL9_9BACT</name>
<protein>
    <recommendedName>
        <fullName evidence="4">Radical SAM core domain-containing protein</fullName>
    </recommendedName>
</protein>
<dbReference type="GO" id="GO:0003824">
    <property type="term" value="F:catalytic activity"/>
    <property type="evidence" value="ECO:0007669"/>
    <property type="project" value="InterPro"/>
</dbReference>
<dbReference type="AlphaFoldDB" id="A0A5K7YUL9"/>
<dbReference type="Gene3D" id="3.80.30.30">
    <property type="match status" value="1"/>
</dbReference>
<dbReference type="KEGG" id="dalk:DSCA_59300"/>
<evidence type="ECO:0000256" key="2">
    <source>
        <dbReference type="ARBA" id="ARBA00023004"/>
    </source>
</evidence>
<dbReference type="PANTHER" id="PTHR43432">
    <property type="entry name" value="SLR0285 PROTEIN"/>
    <property type="match status" value="1"/>
</dbReference>
<reference evidence="5 6" key="1">
    <citation type="submission" date="2019-11" db="EMBL/GenBank/DDBJ databases">
        <title>Comparative genomics of hydrocarbon-degrading Desulfosarcina strains.</title>
        <authorList>
            <person name="Watanabe M."/>
            <person name="Kojima H."/>
            <person name="Fukui M."/>
        </authorList>
    </citation>
    <scope>NUCLEOTIDE SEQUENCE [LARGE SCALE GENOMIC DNA]</scope>
    <source>
        <strain evidence="5 6">PL12</strain>
    </source>
</reference>
<dbReference type="Proteomes" id="UP000427906">
    <property type="component" value="Chromosome"/>
</dbReference>
<gene>
    <name evidence="5" type="ORF">DSCA_59300</name>
</gene>
<keyword evidence="2" id="KW-0408">Iron</keyword>
<evidence type="ECO:0000259" key="4">
    <source>
        <dbReference type="Pfam" id="PF04055"/>
    </source>
</evidence>
<evidence type="ECO:0000256" key="3">
    <source>
        <dbReference type="ARBA" id="ARBA00023014"/>
    </source>
</evidence>
<dbReference type="GO" id="GO:0046872">
    <property type="term" value="F:metal ion binding"/>
    <property type="evidence" value="ECO:0007669"/>
    <property type="project" value="UniProtKB-KW"/>
</dbReference>
<dbReference type="InterPro" id="IPR040086">
    <property type="entry name" value="MJ0683-like"/>
</dbReference>